<gene>
    <name evidence="2" type="ORF">X777_15129</name>
</gene>
<evidence type="ECO:0000313" key="2">
    <source>
        <dbReference type="EMBL" id="EZA47907.1"/>
    </source>
</evidence>
<dbReference type="EMBL" id="KK107751">
    <property type="protein sequence ID" value="EZA47907.1"/>
    <property type="molecule type" value="Genomic_DNA"/>
</dbReference>
<organism evidence="2 3">
    <name type="scientific">Ooceraea biroi</name>
    <name type="common">Clonal raider ant</name>
    <name type="synonym">Cerapachys biroi</name>
    <dbReference type="NCBI Taxonomy" id="2015173"/>
    <lineage>
        <taxon>Eukaryota</taxon>
        <taxon>Metazoa</taxon>
        <taxon>Ecdysozoa</taxon>
        <taxon>Arthropoda</taxon>
        <taxon>Hexapoda</taxon>
        <taxon>Insecta</taxon>
        <taxon>Pterygota</taxon>
        <taxon>Neoptera</taxon>
        <taxon>Endopterygota</taxon>
        <taxon>Hymenoptera</taxon>
        <taxon>Apocrita</taxon>
        <taxon>Aculeata</taxon>
        <taxon>Formicoidea</taxon>
        <taxon>Formicidae</taxon>
        <taxon>Dorylinae</taxon>
        <taxon>Ooceraea</taxon>
    </lineage>
</organism>
<dbReference type="AlphaFoldDB" id="A0A026VVW5"/>
<accession>A0A026VVW5</accession>
<evidence type="ECO:0000259" key="1">
    <source>
        <dbReference type="Pfam" id="PF20700"/>
    </source>
</evidence>
<protein>
    <recommendedName>
        <fullName evidence="1">Mutator-like transposase domain-containing protein</fullName>
    </recommendedName>
</protein>
<dbReference type="Pfam" id="PF20700">
    <property type="entry name" value="Mutator"/>
    <property type="match status" value="1"/>
</dbReference>
<reference evidence="2 3" key="1">
    <citation type="journal article" date="2014" name="Curr. Biol.">
        <title>The genome of the clonal raider ant Cerapachys biroi.</title>
        <authorList>
            <person name="Oxley P.R."/>
            <person name="Ji L."/>
            <person name="Fetter-Pruneda I."/>
            <person name="McKenzie S.K."/>
            <person name="Li C."/>
            <person name="Hu H."/>
            <person name="Zhang G."/>
            <person name="Kronauer D.J."/>
        </authorList>
    </citation>
    <scope>NUCLEOTIDE SEQUENCE [LARGE SCALE GENOMIC DNA]</scope>
</reference>
<name>A0A026VVW5_OOCBI</name>
<proteinExistence type="predicted"/>
<sequence>MESEFRIQETCQDKITKYEGTCKNFQCEDDNSIVIEKGLDVYRIQEHEPAGRRIVDDNLSIKTGSITTGIGYAQLEELCAAVNMPCMSEKTYINRRDTLVDDFLNTAMQSMKMAGEEEKQLAIEEMKL</sequence>
<dbReference type="Proteomes" id="UP000053097">
    <property type="component" value="Unassembled WGS sequence"/>
</dbReference>
<keyword evidence="3" id="KW-1185">Reference proteome</keyword>
<feature type="domain" description="Mutator-like transposase" evidence="1">
    <location>
        <begin position="21"/>
        <end position="125"/>
    </location>
</feature>
<evidence type="ECO:0000313" key="3">
    <source>
        <dbReference type="Proteomes" id="UP000053097"/>
    </source>
</evidence>
<dbReference type="InterPro" id="IPR049012">
    <property type="entry name" value="Mutator_transp_dom"/>
</dbReference>
<dbReference type="OrthoDB" id="7699452at2759"/>